<dbReference type="AlphaFoldDB" id="A0AAD6RX31"/>
<organism evidence="2 3">
    <name type="scientific">Mycena alexandri</name>
    <dbReference type="NCBI Taxonomy" id="1745969"/>
    <lineage>
        <taxon>Eukaryota</taxon>
        <taxon>Fungi</taxon>
        <taxon>Dikarya</taxon>
        <taxon>Basidiomycota</taxon>
        <taxon>Agaricomycotina</taxon>
        <taxon>Agaricomycetes</taxon>
        <taxon>Agaricomycetidae</taxon>
        <taxon>Agaricales</taxon>
        <taxon>Marasmiineae</taxon>
        <taxon>Mycenaceae</taxon>
        <taxon>Mycena</taxon>
    </lineage>
</organism>
<name>A0AAD6RX31_9AGAR</name>
<dbReference type="PANTHER" id="PTHR45786:SF74">
    <property type="entry name" value="ATP-DEPENDENT DNA HELICASE"/>
    <property type="match status" value="1"/>
</dbReference>
<feature type="non-terminal residue" evidence="2">
    <location>
        <position position="367"/>
    </location>
</feature>
<reference evidence="2" key="1">
    <citation type="submission" date="2023-03" db="EMBL/GenBank/DDBJ databases">
        <title>Massive genome expansion in bonnet fungi (Mycena s.s.) driven by repeated elements and novel gene families across ecological guilds.</title>
        <authorList>
            <consortium name="Lawrence Berkeley National Laboratory"/>
            <person name="Harder C.B."/>
            <person name="Miyauchi S."/>
            <person name="Viragh M."/>
            <person name="Kuo A."/>
            <person name="Thoen E."/>
            <person name="Andreopoulos B."/>
            <person name="Lu D."/>
            <person name="Skrede I."/>
            <person name="Drula E."/>
            <person name="Henrissat B."/>
            <person name="Morin E."/>
            <person name="Kohler A."/>
            <person name="Barry K."/>
            <person name="LaButti K."/>
            <person name="Morin E."/>
            <person name="Salamov A."/>
            <person name="Lipzen A."/>
            <person name="Mereny Z."/>
            <person name="Hegedus B."/>
            <person name="Baldrian P."/>
            <person name="Stursova M."/>
            <person name="Weitz H."/>
            <person name="Taylor A."/>
            <person name="Grigoriev I.V."/>
            <person name="Nagy L.G."/>
            <person name="Martin F."/>
            <person name="Kauserud H."/>
        </authorList>
    </citation>
    <scope>NUCLEOTIDE SEQUENCE</scope>
    <source>
        <strain evidence="2">CBHHK200</strain>
    </source>
</reference>
<comment type="caution">
    <text evidence="2">The sequence shown here is derived from an EMBL/GenBank/DDBJ whole genome shotgun (WGS) entry which is preliminary data.</text>
</comment>
<feature type="region of interest" description="Disordered" evidence="1">
    <location>
        <begin position="1"/>
        <end position="68"/>
    </location>
</feature>
<gene>
    <name evidence="2" type="ORF">C8F04DRAFT_1054745</name>
</gene>
<evidence type="ECO:0000313" key="2">
    <source>
        <dbReference type="EMBL" id="KAJ7017041.1"/>
    </source>
</evidence>
<dbReference type="Proteomes" id="UP001218188">
    <property type="component" value="Unassembled WGS sequence"/>
</dbReference>
<evidence type="ECO:0000256" key="1">
    <source>
        <dbReference type="SAM" id="MobiDB-lite"/>
    </source>
</evidence>
<dbReference type="PANTHER" id="PTHR45786">
    <property type="entry name" value="DNA BINDING PROTEIN-LIKE"/>
    <property type="match status" value="1"/>
</dbReference>
<sequence length="367" mass="41016">MNAVPGPVQQPNNPAPQVQIQQNPPVHPPNILLQIQPLPNPLAQQDLDQQPPAQQGAQQDPDPDFPQAIPVAELPKYFKPVTEARVQRIDLGPMNVICPKCQAKHWKAEQLSKSTRNNPAFGSCCLDGKVVLPPVRQPPRDLLELFDGTSHHSAHFKKNIRSYNAAFALASLGVTVDKSVQDGHGPYVFKIQGALYHHLGALLPEPGNDPVYAQLYFYSSEEANAARLRRNQGGNNNMAGLNAEVMGILDNTLREHHAYVKVFKTAYERLQEQQAAHPNVPSEVYTVIRCESGVDPRRYNEPTANEVAVILPGDGSIQTDYRDLIVHYREGPYRLKRIWETNASYQPMVYVLLFPYGENGWQPKIPL</sequence>
<evidence type="ECO:0000313" key="3">
    <source>
        <dbReference type="Proteomes" id="UP001218188"/>
    </source>
</evidence>
<evidence type="ECO:0008006" key="4">
    <source>
        <dbReference type="Google" id="ProtNLM"/>
    </source>
</evidence>
<dbReference type="EMBL" id="JARJCM010000441">
    <property type="protein sequence ID" value="KAJ7017041.1"/>
    <property type="molecule type" value="Genomic_DNA"/>
</dbReference>
<keyword evidence="3" id="KW-1185">Reference proteome</keyword>
<accession>A0AAD6RX31</accession>
<proteinExistence type="predicted"/>
<protein>
    <recommendedName>
        <fullName evidence="4">Helitron helicase-like domain-containing protein</fullName>
    </recommendedName>
</protein>